<keyword evidence="2" id="KW-1185">Reference proteome</keyword>
<evidence type="ECO:0000313" key="2">
    <source>
        <dbReference type="Proteomes" id="UP000500741"/>
    </source>
</evidence>
<reference evidence="1 2" key="1">
    <citation type="submission" date="2020-03" db="EMBL/GenBank/DDBJ databases">
        <title>Weissella sp. nov., isolated from Cybister lewisianus.</title>
        <authorList>
            <person name="Hyun D.-W."/>
            <person name="Bae J.-W."/>
        </authorList>
    </citation>
    <scope>NUCLEOTIDE SEQUENCE [LARGE SCALE GENOMIC DNA]</scope>
    <source>
        <strain evidence="1 2">HDW19</strain>
    </source>
</reference>
<dbReference type="KEGG" id="wco:G7084_00265"/>
<dbReference type="RefSeq" id="WP_166008966.1">
    <property type="nucleotide sequence ID" value="NZ_CP049888.1"/>
</dbReference>
<gene>
    <name evidence="1" type="ORF">G7084_00265</name>
</gene>
<dbReference type="Proteomes" id="UP000500741">
    <property type="component" value="Chromosome"/>
</dbReference>
<dbReference type="AlphaFoldDB" id="A0A6G8AYD6"/>
<evidence type="ECO:0000313" key="1">
    <source>
        <dbReference type="EMBL" id="QIL49893.1"/>
    </source>
</evidence>
<organism evidence="1 2">
    <name type="scientific">Weissella coleopterorum</name>
    <dbReference type="NCBI Taxonomy" id="2714949"/>
    <lineage>
        <taxon>Bacteria</taxon>
        <taxon>Bacillati</taxon>
        <taxon>Bacillota</taxon>
        <taxon>Bacilli</taxon>
        <taxon>Lactobacillales</taxon>
        <taxon>Lactobacillaceae</taxon>
        <taxon>Weissella</taxon>
    </lineage>
</organism>
<sequence length="130" mass="15428">MKQMDEALIAAKMAMFEIDNISFETEEEMKVILELEAAQQGQINKLKKLKRNTERQWKIQAAFDRMNDIFFEGISSGNFWRDLAVFDLALEELRDLNADDTWVTHYEYNRNAYVERMKPRKVMPNEQTAK</sequence>
<name>A0A6G8AYD6_9LACO</name>
<protein>
    <submittedName>
        <fullName evidence="1">Uncharacterized protein</fullName>
    </submittedName>
</protein>
<proteinExistence type="predicted"/>
<accession>A0A6G8AYD6</accession>
<dbReference type="EMBL" id="CP049888">
    <property type="protein sequence ID" value="QIL49893.1"/>
    <property type="molecule type" value="Genomic_DNA"/>
</dbReference>